<sequence length="570" mass="61650">MSVLTLCSTKQLGIHVVELDAGEQALRSSWEADNEEYGDDRADLLMAEEVEEATSVSKTQLALIYSLQLAEAIVAASLQPQLYVLLRDSERCGSVNTAYWTGLVEAIFALGSIAALFWGRLGDRRGRRPLALIGLFGMSLSCVIMGFSDGIFMCALIRAFAGIMSASIRVAMSMRSIARTGSVDRADCHADTMIGDISVSSRAKAQNYSRLPLIATGGVIGPLLQAALAHRFARDSAFWQRFPILSSQMACAGLISLLFIVNLIFLKETLPLNSEFSHDEEKQTSAFSNRRGSDSCESFDEYSEQDAFLGQSLQPASRSLANDRLQPIGFSEIVRAPSLMLIVGSYSFLSLHSASFDQLLPLLGNSSIEHGGLGLPCSFISLVVLFSSICAGVVISKYFEKWVRRLGLLQLLRLCCWVFPIIYIATPLLSKPAQGSQEGVIVASATSIFAKTLVTGVAQTLVLVLVTNASPDAYSLATIMGFMQSASVLRSLAVAGTGVAFSLSSELSIQATNYGLWGTMTAMSLGGAAIAYFVCDHPTVRDYSSLLRWEVCYDSVEDLEPINEKDPEEL</sequence>
<dbReference type="Pfam" id="PF07690">
    <property type="entry name" value="MFS_1"/>
    <property type="match status" value="1"/>
</dbReference>
<evidence type="ECO:0000256" key="1">
    <source>
        <dbReference type="ARBA" id="ARBA00004141"/>
    </source>
</evidence>
<keyword evidence="4 6" id="KW-1133">Transmembrane helix</keyword>
<feature type="transmembrane region" description="Helical" evidence="6">
    <location>
        <begin position="211"/>
        <end position="233"/>
    </location>
</feature>
<keyword evidence="5 6" id="KW-0472">Membrane</keyword>
<evidence type="ECO:0000256" key="6">
    <source>
        <dbReference type="SAM" id="Phobius"/>
    </source>
</evidence>
<keyword evidence="2" id="KW-0813">Transport</keyword>
<evidence type="ECO:0000256" key="4">
    <source>
        <dbReference type="ARBA" id="ARBA00022989"/>
    </source>
</evidence>
<dbReference type="InParanoid" id="A0A5J5EZ94"/>
<feature type="transmembrane region" description="Helical" evidence="6">
    <location>
        <begin position="61"/>
        <end position="78"/>
    </location>
</feature>
<organism evidence="7 8">
    <name type="scientific">Sphaerosporella brunnea</name>
    <dbReference type="NCBI Taxonomy" id="1250544"/>
    <lineage>
        <taxon>Eukaryota</taxon>
        <taxon>Fungi</taxon>
        <taxon>Dikarya</taxon>
        <taxon>Ascomycota</taxon>
        <taxon>Pezizomycotina</taxon>
        <taxon>Pezizomycetes</taxon>
        <taxon>Pezizales</taxon>
        <taxon>Pyronemataceae</taxon>
        <taxon>Sphaerosporella</taxon>
    </lineage>
</organism>
<dbReference type="OrthoDB" id="419616at2759"/>
<evidence type="ECO:0000256" key="3">
    <source>
        <dbReference type="ARBA" id="ARBA00022692"/>
    </source>
</evidence>
<protein>
    <submittedName>
        <fullName evidence="7">Major facilitator superfamily domain-containing protein</fullName>
    </submittedName>
</protein>
<dbReference type="InterPro" id="IPR011701">
    <property type="entry name" value="MFS"/>
</dbReference>
<dbReference type="Gene3D" id="1.20.1250.20">
    <property type="entry name" value="MFS general substrate transporter like domains"/>
    <property type="match status" value="1"/>
</dbReference>
<reference evidence="7 8" key="1">
    <citation type="submission" date="2019-09" db="EMBL/GenBank/DDBJ databases">
        <title>Draft genome of the ectomycorrhizal ascomycete Sphaerosporella brunnea.</title>
        <authorList>
            <consortium name="DOE Joint Genome Institute"/>
            <person name="Benucci G.M."/>
            <person name="Marozzi G."/>
            <person name="Antonielli L."/>
            <person name="Sanchez S."/>
            <person name="Marco P."/>
            <person name="Wang X."/>
            <person name="Falini L.B."/>
            <person name="Barry K."/>
            <person name="Haridas S."/>
            <person name="Lipzen A."/>
            <person name="Labutti K."/>
            <person name="Grigoriev I.V."/>
            <person name="Murat C."/>
            <person name="Martin F."/>
            <person name="Albertini E."/>
            <person name="Donnini D."/>
            <person name="Bonito G."/>
        </authorList>
    </citation>
    <scope>NUCLEOTIDE SEQUENCE [LARGE SCALE GENOMIC DNA]</scope>
    <source>
        <strain evidence="7 8">Sb_GMNB300</strain>
    </source>
</reference>
<feature type="transmembrane region" description="Helical" evidence="6">
    <location>
        <begin position="333"/>
        <end position="353"/>
    </location>
</feature>
<feature type="transmembrane region" description="Helical" evidence="6">
    <location>
        <begin position="245"/>
        <end position="266"/>
    </location>
</feature>
<comment type="subcellular location">
    <subcellularLocation>
        <location evidence="1">Membrane</location>
        <topology evidence="1">Multi-pass membrane protein</topology>
    </subcellularLocation>
</comment>
<feature type="transmembrane region" description="Helical" evidence="6">
    <location>
        <begin position="130"/>
        <end position="147"/>
    </location>
</feature>
<evidence type="ECO:0000313" key="8">
    <source>
        <dbReference type="Proteomes" id="UP000326924"/>
    </source>
</evidence>
<feature type="transmembrane region" description="Helical" evidence="6">
    <location>
        <begin position="411"/>
        <end position="429"/>
    </location>
</feature>
<dbReference type="PANTHER" id="PTHR23504">
    <property type="entry name" value="MAJOR FACILITATOR SUPERFAMILY DOMAIN-CONTAINING PROTEIN 10"/>
    <property type="match status" value="1"/>
</dbReference>
<dbReference type="GO" id="GO:0016020">
    <property type="term" value="C:membrane"/>
    <property type="evidence" value="ECO:0007669"/>
    <property type="project" value="UniProtKB-SubCell"/>
</dbReference>
<proteinExistence type="predicted"/>
<evidence type="ECO:0000256" key="5">
    <source>
        <dbReference type="ARBA" id="ARBA00023136"/>
    </source>
</evidence>
<dbReference type="EMBL" id="VXIS01000069">
    <property type="protein sequence ID" value="KAA8908337.1"/>
    <property type="molecule type" value="Genomic_DNA"/>
</dbReference>
<keyword evidence="8" id="KW-1185">Reference proteome</keyword>
<gene>
    <name evidence="7" type="ORF">FN846DRAFT_663838</name>
</gene>
<feature type="transmembrane region" description="Helical" evidence="6">
    <location>
        <begin position="98"/>
        <end position="118"/>
    </location>
</feature>
<evidence type="ECO:0000256" key="2">
    <source>
        <dbReference type="ARBA" id="ARBA00022448"/>
    </source>
</evidence>
<keyword evidence="3 6" id="KW-0812">Transmembrane</keyword>
<comment type="caution">
    <text evidence="7">The sequence shown here is derived from an EMBL/GenBank/DDBJ whole genome shotgun (WGS) entry which is preliminary data.</text>
</comment>
<dbReference type="InterPro" id="IPR036259">
    <property type="entry name" value="MFS_trans_sf"/>
</dbReference>
<dbReference type="GO" id="GO:0022857">
    <property type="term" value="F:transmembrane transporter activity"/>
    <property type="evidence" value="ECO:0007669"/>
    <property type="project" value="InterPro"/>
</dbReference>
<evidence type="ECO:0000313" key="7">
    <source>
        <dbReference type="EMBL" id="KAA8908337.1"/>
    </source>
</evidence>
<feature type="transmembrane region" description="Helical" evidence="6">
    <location>
        <begin position="373"/>
        <end position="399"/>
    </location>
</feature>
<name>A0A5J5EZ94_9PEZI</name>
<dbReference type="Proteomes" id="UP000326924">
    <property type="component" value="Unassembled WGS sequence"/>
</dbReference>
<dbReference type="AlphaFoldDB" id="A0A5J5EZ94"/>
<dbReference type="SUPFAM" id="SSF103473">
    <property type="entry name" value="MFS general substrate transporter"/>
    <property type="match status" value="1"/>
</dbReference>
<dbReference type="PANTHER" id="PTHR23504:SF6">
    <property type="entry name" value="MULTIDRUG TRANSPORTER, PUTATIVE (AFU_ORTHOLOGUE AFUA_4G08740)-RELATED"/>
    <property type="match status" value="1"/>
</dbReference>
<feature type="transmembrane region" description="Helical" evidence="6">
    <location>
        <begin position="514"/>
        <end position="535"/>
    </location>
</feature>
<feature type="transmembrane region" description="Helical" evidence="6">
    <location>
        <begin position="441"/>
        <end position="466"/>
    </location>
</feature>
<feature type="transmembrane region" description="Helical" evidence="6">
    <location>
        <begin position="153"/>
        <end position="172"/>
    </location>
</feature>
<accession>A0A5J5EZ94</accession>